<evidence type="ECO:0000313" key="3">
    <source>
        <dbReference type="Proteomes" id="UP000077521"/>
    </source>
</evidence>
<name>A0A177SYL6_9BASI</name>
<sequence length="386" mass="41003">SYLSFSVDLRLEDSVDAQRLRSGAKLAQQADTSSQFPLLLSLDGKLPTPAPEGTNWDGVRELVTDVRVQSLKASVQRRQQLEHRPRTSSLPPVPAQELGSSLPPRTYAELVADLCPLSQPVGSDVPSAITLSALEEGPSTSSHSPALDTSTSPFTSVLGQDSSPSPSTSLQPLSYTASYSMPRIGGNTCSSSMHVDGLAVALSRIRQGWIDARRALGVTDVPVSSYPATPPLPSSRTATARFYSIERVQQQLRALLSSTPRSAHLTSILVPGRDGSADAWESAASGITASPVQPLAPTTPNHNAVAHVASTLPVVASWFGPPAQALLMSPQPDLPYPIAPLSHPHPHHVFIPPPALASPLHRIFSFVATLSYSPLPPSRYFSSLLH</sequence>
<feature type="non-terminal residue" evidence="2">
    <location>
        <position position="1"/>
    </location>
</feature>
<feature type="compositionally biased region" description="Low complexity" evidence="1">
    <location>
        <begin position="162"/>
        <end position="171"/>
    </location>
</feature>
<accession>A0A177SYL6</accession>
<proteinExistence type="predicted"/>
<evidence type="ECO:0000256" key="1">
    <source>
        <dbReference type="SAM" id="MobiDB-lite"/>
    </source>
</evidence>
<dbReference type="AlphaFoldDB" id="A0A177SYL6"/>
<dbReference type="Proteomes" id="UP000077521">
    <property type="component" value="Unassembled WGS sequence"/>
</dbReference>
<reference evidence="2" key="1">
    <citation type="submission" date="2016-04" db="EMBL/GenBank/DDBJ databases">
        <authorList>
            <person name="Nguyen H.D."/>
            <person name="Samba Siva P."/>
            <person name="Cullis J."/>
            <person name="Levesque C.A."/>
            <person name="Hambleton S."/>
        </authorList>
    </citation>
    <scope>NUCLEOTIDE SEQUENCE</scope>
    <source>
        <strain evidence="2">DAOMC 236416</strain>
    </source>
</reference>
<dbReference type="EMBL" id="LWDF02002020">
    <property type="protein sequence ID" value="KAE8236879.1"/>
    <property type="molecule type" value="Genomic_DNA"/>
</dbReference>
<gene>
    <name evidence="2" type="ORF">A4X13_0g8998</name>
</gene>
<organism evidence="2 3">
    <name type="scientific">Tilletia indica</name>
    <dbReference type="NCBI Taxonomy" id="43049"/>
    <lineage>
        <taxon>Eukaryota</taxon>
        <taxon>Fungi</taxon>
        <taxon>Dikarya</taxon>
        <taxon>Basidiomycota</taxon>
        <taxon>Ustilaginomycotina</taxon>
        <taxon>Exobasidiomycetes</taxon>
        <taxon>Tilletiales</taxon>
        <taxon>Tilletiaceae</taxon>
        <taxon>Tilletia</taxon>
    </lineage>
</organism>
<feature type="compositionally biased region" description="Polar residues" evidence="1">
    <location>
        <begin position="138"/>
        <end position="161"/>
    </location>
</feature>
<evidence type="ECO:0000313" key="2">
    <source>
        <dbReference type="EMBL" id="KAE8236879.1"/>
    </source>
</evidence>
<comment type="caution">
    <text evidence="2">The sequence shown here is derived from an EMBL/GenBank/DDBJ whole genome shotgun (WGS) entry which is preliminary data.</text>
</comment>
<protein>
    <submittedName>
        <fullName evidence="2">Uncharacterized protein</fullName>
    </submittedName>
</protein>
<feature type="region of interest" description="Disordered" evidence="1">
    <location>
        <begin position="74"/>
        <end position="101"/>
    </location>
</feature>
<feature type="region of interest" description="Disordered" evidence="1">
    <location>
        <begin position="135"/>
        <end position="171"/>
    </location>
</feature>
<keyword evidence="3" id="KW-1185">Reference proteome</keyword>
<reference evidence="2" key="2">
    <citation type="journal article" date="2019" name="IMA Fungus">
        <title>Genome sequencing and comparison of five Tilletia species to identify candidate genes for the detection of regulated species infecting wheat.</title>
        <authorList>
            <person name="Nguyen H.D.T."/>
            <person name="Sultana T."/>
            <person name="Kesanakurti P."/>
            <person name="Hambleton S."/>
        </authorList>
    </citation>
    <scope>NUCLEOTIDE SEQUENCE</scope>
    <source>
        <strain evidence="2">DAOMC 236416</strain>
    </source>
</reference>